<dbReference type="EMBL" id="CP014229">
    <property type="protein sequence ID" value="AMD90429.1"/>
    <property type="molecule type" value="Genomic_DNA"/>
</dbReference>
<dbReference type="InterPro" id="IPR036049">
    <property type="entry name" value="Ribosomal_uL29_sf"/>
</dbReference>
<dbReference type="NCBIfam" id="TIGR00012">
    <property type="entry name" value="L29"/>
    <property type="match status" value="1"/>
</dbReference>
<reference evidence="8" key="1">
    <citation type="submission" date="2016-02" db="EMBL/GenBank/DDBJ databases">
        <authorList>
            <person name="Holder M.E."/>
            <person name="Ajami N.J."/>
            <person name="Petrosino J.F."/>
        </authorList>
    </citation>
    <scope>NUCLEOTIDE SEQUENCE [LARGE SCALE GENOMIC DNA]</scope>
    <source>
        <strain evidence="8">CCUG 45958</strain>
    </source>
</reference>
<proteinExistence type="inferred from homology"/>
<comment type="similarity">
    <text evidence="1 5">Belongs to the universal ribosomal protein uL29 family.</text>
</comment>
<dbReference type="InterPro" id="IPR050063">
    <property type="entry name" value="Ribosomal_protein_uL29"/>
</dbReference>
<dbReference type="FunFam" id="1.10.287.310:FF:000001">
    <property type="entry name" value="50S ribosomal protein L29"/>
    <property type="match status" value="1"/>
</dbReference>
<dbReference type="RefSeq" id="WP_062252998.1">
    <property type="nucleotide sequence ID" value="NZ_CP014229.1"/>
</dbReference>
<evidence type="ECO:0000256" key="5">
    <source>
        <dbReference type="HAMAP-Rule" id="MF_00374"/>
    </source>
</evidence>
<accession>A0A0X8JKG5</accession>
<dbReference type="HAMAP" id="MF_00374">
    <property type="entry name" value="Ribosomal_uL29"/>
    <property type="match status" value="1"/>
</dbReference>
<evidence type="ECO:0000313" key="8">
    <source>
        <dbReference type="Proteomes" id="UP000069241"/>
    </source>
</evidence>
<dbReference type="AlphaFoldDB" id="A0A0X8JKG5"/>
<feature type="coiled-coil region" evidence="6">
    <location>
        <begin position="23"/>
        <end position="75"/>
    </location>
</feature>
<organism evidence="7 8">
    <name type="scientific">Desulfovibrio fairfieldensis</name>
    <dbReference type="NCBI Taxonomy" id="44742"/>
    <lineage>
        <taxon>Bacteria</taxon>
        <taxon>Pseudomonadati</taxon>
        <taxon>Thermodesulfobacteriota</taxon>
        <taxon>Desulfovibrionia</taxon>
        <taxon>Desulfovibrionales</taxon>
        <taxon>Desulfovibrionaceae</taxon>
        <taxon>Desulfovibrio</taxon>
    </lineage>
</organism>
<evidence type="ECO:0000256" key="2">
    <source>
        <dbReference type="ARBA" id="ARBA00022980"/>
    </source>
</evidence>
<keyword evidence="3 5" id="KW-0687">Ribonucleoprotein</keyword>
<evidence type="ECO:0000256" key="6">
    <source>
        <dbReference type="SAM" id="Coils"/>
    </source>
</evidence>
<dbReference type="Pfam" id="PF00831">
    <property type="entry name" value="Ribosomal_L29"/>
    <property type="match status" value="1"/>
</dbReference>
<dbReference type="Gene3D" id="1.10.287.310">
    <property type="match status" value="1"/>
</dbReference>
<dbReference type="SUPFAM" id="SSF46561">
    <property type="entry name" value="Ribosomal protein L29 (L29p)"/>
    <property type="match status" value="1"/>
</dbReference>
<dbReference type="Proteomes" id="UP000069241">
    <property type="component" value="Chromosome"/>
</dbReference>
<evidence type="ECO:0000313" key="7">
    <source>
        <dbReference type="EMBL" id="AMD90429.1"/>
    </source>
</evidence>
<dbReference type="InterPro" id="IPR001854">
    <property type="entry name" value="Ribosomal_uL29"/>
</dbReference>
<gene>
    <name evidence="5" type="primary">rpmC</name>
    <name evidence="7" type="ORF">AXF13_10035</name>
</gene>
<keyword evidence="2 5" id="KW-0689">Ribosomal protein</keyword>
<sequence>MAAKKKSDKAVRDAADKLRDMSAEELRGKLTEQRQELMNARFKHAAAQLEKTSELKAMRKQVARIETVLNEKEQRA</sequence>
<dbReference type="GO" id="GO:0006412">
    <property type="term" value="P:translation"/>
    <property type="evidence" value="ECO:0007669"/>
    <property type="project" value="UniProtKB-UniRule"/>
</dbReference>
<keyword evidence="8" id="KW-1185">Reference proteome</keyword>
<dbReference type="GO" id="GO:0022625">
    <property type="term" value="C:cytosolic large ribosomal subunit"/>
    <property type="evidence" value="ECO:0007669"/>
    <property type="project" value="TreeGrafter"/>
</dbReference>
<keyword evidence="6" id="KW-0175">Coiled coil</keyword>
<evidence type="ECO:0000256" key="3">
    <source>
        <dbReference type="ARBA" id="ARBA00023274"/>
    </source>
</evidence>
<name>A0A0X8JKG5_9BACT</name>
<protein>
    <recommendedName>
        <fullName evidence="4 5">Large ribosomal subunit protein uL29</fullName>
    </recommendedName>
</protein>
<evidence type="ECO:0000256" key="4">
    <source>
        <dbReference type="ARBA" id="ARBA00035204"/>
    </source>
</evidence>
<evidence type="ECO:0000256" key="1">
    <source>
        <dbReference type="ARBA" id="ARBA00009254"/>
    </source>
</evidence>
<dbReference type="PANTHER" id="PTHR10916">
    <property type="entry name" value="60S RIBOSOMAL PROTEIN L35/50S RIBOSOMAL PROTEIN L29"/>
    <property type="match status" value="1"/>
</dbReference>
<dbReference type="STRING" id="44742.AXF13_10035"/>
<dbReference type="KEGG" id="dfi:AXF13_10035"/>
<dbReference type="PANTHER" id="PTHR10916:SF0">
    <property type="entry name" value="LARGE RIBOSOMAL SUBUNIT PROTEIN UL29C"/>
    <property type="match status" value="1"/>
</dbReference>
<dbReference type="GO" id="GO:0003735">
    <property type="term" value="F:structural constituent of ribosome"/>
    <property type="evidence" value="ECO:0007669"/>
    <property type="project" value="InterPro"/>
</dbReference>
<dbReference type="CDD" id="cd00427">
    <property type="entry name" value="Ribosomal_L29_HIP"/>
    <property type="match status" value="1"/>
</dbReference>